<feature type="chain" id="PRO_5004734602" evidence="1">
    <location>
        <begin position="21"/>
        <end position="160"/>
    </location>
</feature>
<name>V5H8V9_IXORI</name>
<evidence type="ECO:0000256" key="1">
    <source>
        <dbReference type="SAM" id="SignalP"/>
    </source>
</evidence>
<dbReference type="EMBL" id="GANP01013451">
    <property type="protein sequence ID" value="JAB71017.1"/>
    <property type="molecule type" value="mRNA"/>
</dbReference>
<sequence>MKVFLVKFAVLLAMMSFIFCTEVSVSPAAPEESGSTESPKEPLFCSASLGDQEKIFNCMKDEINESNSEFAQKLSNYTWLFCENIKNFTTIACNQTKEVRVDMTGQEKKSMFELALKCRSRAWCNLDSASLLKIKKMLLTKNITGRKKNTKFKIKIKNHK</sequence>
<proteinExistence type="evidence at transcript level"/>
<protein>
    <submittedName>
        <fullName evidence="2">Putative salivary secreted peptide</fullName>
    </submittedName>
</protein>
<feature type="signal peptide" evidence="1">
    <location>
        <begin position="1"/>
        <end position="20"/>
    </location>
</feature>
<dbReference type="AlphaFoldDB" id="V5H8V9"/>
<keyword evidence="1" id="KW-0732">Signal</keyword>
<evidence type="ECO:0000313" key="2">
    <source>
        <dbReference type="EMBL" id="JAB71017.1"/>
    </source>
</evidence>
<accession>V5H8V9</accession>
<reference evidence="2" key="1">
    <citation type="journal article" date="2015" name="Sci. Rep.">
        <title>Tissue- and time-dependent transcription in Ixodes ricinus salivary glands and midguts when blood feeding on the vertebrate host.</title>
        <authorList>
            <person name="Kotsyfakis M."/>
            <person name="Schwarz A."/>
            <person name="Erhart J."/>
            <person name="Ribeiro J.M."/>
        </authorList>
    </citation>
    <scope>NUCLEOTIDE SEQUENCE</scope>
    <source>
        <tissue evidence="2">Salivary gland and midgut</tissue>
    </source>
</reference>
<organism evidence="2">
    <name type="scientific">Ixodes ricinus</name>
    <name type="common">Common tick</name>
    <name type="synonym">Acarus ricinus</name>
    <dbReference type="NCBI Taxonomy" id="34613"/>
    <lineage>
        <taxon>Eukaryota</taxon>
        <taxon>Metazoa</taxon>
        <taxon>Ecdysozoa</taxon>
        <taxon>Arthropoda</taxon>
        <taxon>Chelicerata</taxon>
        <taxon>Arachnida</taxon>
        <taxon>Acari</taxon>
        <taxon>Parasitiformes</taxon>
        <taxon>Ixodida</taxon>
        <taxon>Ixodoidea</taxon>
        <taxon>Ixodidae</taxon>
        <taxon>Ixodinae</taxon>
        <taxon>Ixodes</taxon>
    </lineage>
</organism>